<evidence type="ECO:0000313" key="2">
    <source>
        <dbReference type="EMBL" id="CAE0651502.1"/>
    </source>
</evidence>
<name>A0A7S3YH61_HETAK</name>
<proteinExistence type="predicted"/>
<sequence>MKFTSIILALLLAPSKADHPASGSGSDAAAGRLGGKSTRMLEEEAMMGGGGGGKYKSCAAANPGIAVEQVVLSYLVKMAALEIVNAAGGLYNAFLIPSLNAFVTANYDPSKDIVPPVNPVGIFLLINRVYSEMSCEEYIEGQEASLLLKLITDALPFGPWGTMTSELRVGALGEEMAAIVGDIDEEEAAAAYGFNFTGSN</sequence>
<feature type="chain" id="PRO_5030750805" evidence="1">
    <location>
        <begin position="18"/>
        <end position="200"/>
    </location>
</feature>
<organism evidence="2">
    <name type="scientific">Heterosigma akashiwo</name>
    <name type="common">Chromophytic alga</name>
    <name type="synonym">Heterosigma carterae</name>
    <dbReference type="NCBI Taxonomy" id="2829"/>
    <lineage>
        <taxon>Eukaryota</taxon>
        <taxon>Sar</taxon>
        <taxon>Stramenopiles</taxon>
        <taxon>Ochrophyta</taxon>
        <taxon>Raphidophyceae</taxon>
        <taxon>Chattonellales</taxon>
        <taxon>Chattonellaceae</taxon>
        <taxon>Heterosigma</taxon>
    </lineage>
</organism>
<evidence type="ECO:0000256" key="1">
    <source>
        <dbReference type="SAM" id="SignalP"/>
    </source>
</evidence>
<keyword evidence="1" id="KW-0732">Signal</keyword>
<feature type="signal peptide" evidence="1">
    <location>
        <begin position="1"/>
        <end position="17"/>
    </location>
</feature>
<reference evidence="2" key="1">
    <citation type="submission" date="2021-01" db="EMBL/GenBank/DDBJ databases">
        <authorList>
            <person name="Corre E."/>
            <person name="Pelletier E."/>
            <person name="Niang G."/>
            <person name="Scheremetjew M."/>
            <person name="Finn R."/>
            <person name="Kale V."/>
            <person name="Holt S."/>
            <person name="Cochrane G."/>
            <person name="Meng A."/>
            <person name="Brown T."/>
            <person name="Cohen L."/>
        </authorList>
    </citation>
    <scope>NUCLEOTIDE SEQUENCE</scope>
    <source>
        <strain evidence="2">CCMP3107</strain>
    </source>
</reference>
<accession>A0A7S3YH61</accession>
<dbReference type="EMBL" id="HBIU01058555">
    <property type="protein sequence ID" value="CAE0651502.1"/>
    <property type="molecule type" value="Transcribed_RNA"/>
</dbReference>
<gene>
    <name evidence="2" type="ORF">HAKA00212_LOCUS25467</name>
</gene>
<protein>
    <submittedName>
        <fullName evidence="2">Uncharacterized protein</fullName>
    </submittedName>
</protein>
<dbReference type="AlphaFoldDB" id="A0A7S3YH61"/>